<dbReference type="PROSITE" id="PS50213">
    <property type="entry name" value="FAS1"/>
    <property type="match status" value="1"/>
</dbReference>
<evidence type="ECO:0000256" key="1">
    <source>
        <dbReference type="SAM" id="SignalP"/>
    </source>
</evidence>
<dbReference type="OrthoDB" id="3370067at2"/>
<proteinExistence type="predicted"/>
<feature type="domain" description="FAS1" evidence="2">
    <location>
        <begin position="41"/>
        <end position="203"/>
    </location>
</feature>
<dbReference type="PANTHER" id="PTHR10900:SF77">
    <property type="entry name" value="FI19380P1"/>
    <property type="match status" value="1"/>
</dbReference>
<evidence type="ECO:0000259" key="2">
    <source>
        <dbReference type="PROSITE" id="PS50213"/>
    </source>
</evidence>
<sequence>MRTTRTVSAVAAVATLVAGSVLTTTPAQAKAGTTPLTEVLAADGNRYDRSWDDFDVAEKAVRAVIKADPNSPVAVLADGDTALTAFVPTDRAFRKLVTSIAGERPATEKATFAAVASLGLDTVEDVLLYHVVPGATVKYAAAKKSDGARLETALGKHIGINVAGGEVRIVDADRNARNARVIAAAKNINLGNKQIAHGIDRVLRPMDL</sequence>
<dbReference type="Pfam" id="PF02469">
    <property type="entry name" value="Fasciclin"/>
    <property type="match status" value="1"/>
</dbReference>
<dbReference type="Gene3D" id="2.30.180.10">
    <property type="entry name" value="FAS1 domain"/>
    <property type="match status" value="1"/>
</dbReference>
<evidence type="ECO:0000313" key="3">
    <source>
        <dbReference type="EMBL" id="RYU12669.1"/>
    </source>
</evidence>
<comment type="caution">
    <text evidence="3">The sequence shown here is derived from an EMBL/GenBank/DDBJ whole genome shotgun (WGS) entry which is preliminary data.</text>
</comment>
<dbReference type="SUPFAM" id="SSF82153">
    <property type="entry name" value="FAS1 domain"/>
    <property type="match status" value="1"/>
</dbReference>
<keyword evidence="1" id="KW-0732">Signal</keyword>
<reference evidence="3 4" key="1">
    <citation type="submission" date="2019-01" db="EMBL/GenBank/DDBJ databases">
        <title>Nocardioides guangzhouensis sp. nov., an actinobacterium isolated from soil.</title>
        <authorList>
            <person name="Fu Y."/>
            <person name="Cai Y."/>
            <person name="Lin Z."/>
            <person name="Chen P."/>
        </authorList>
    </citation>
    <scope>NUCLEOTIDE SEQUENCE [LARGE SCALE GENOMIC DNA]</scope>
    <source>
        <strain evidence="3 4">NBRC 105384</strain>
    </source>
</reference>
<feature type="chain" id="PRO_5020941876" evidence="1">
    <location>
        <begin position="30"/>
        <end position="208"/>
    </location>
</feature>
<accession>A0A4Q5J4Y3</accession>
<gene>
    <name evidence="3" type="ORF">ETU37_06695</name>
</gene>
<dbReference type="InterPro" id="IPR000782">
    <property type="entry name" value="FAS1_domain"/>
</dbReference>
<dbReference type="SMART" id="SM00554">
    <property type="entry name" value="FAS1"/>
    <property type="match status" value="1"/>
</dbReference>
<dbReference type="RefSeq" id="WP_129986488.1">
    <property type="nucleotide sequence ID" value="NZ_SDPU01000020.1"/>
</dbReference>
<dbReference type="EMBL" id="SDPU01000020">
    <property type="protein sequence ID" value="RYU12669.1"/>
    <property type="molecule type" value="Genomic_DNA"/>
</dbReference>
<keyword evidence="4" id="KW-1185">Reference proteome</keyword>
<dbReference type="Proteomes" id="UP000291189">
    <property type="component" value="Unassembled WGS sequence"/>
</dbReference>
<evidence type="ECO:0000313" key="4">
    <source>
        <dbReference type="Proteomes" id="UP000291189"/>
    </source>
</evidence>
<dbReference type="PANTHER" id="PTHR10900">
    <property type="entry name" value="PERIOSTIN-RELATED"/>
    <property type="match status" value="1"/>
</dbReference>
<dbReference type="InterPro" id="IPR050904">
    <property type="entry name" value="Adhesion/Biosynth-related"/>
</dbReference>
<organism evidence="3 4">
    <name type="scientific">Nocardioides iriomotensis</name>
    <dbReference type="NCBI Taxonomy" id="715784"/>
    <lineage>
        <taxon>Bacteria</taxon>
        <taxon>Bacillati</taxon>
        <taxon>Actinomycetota</taxon>
        <taxon>Actinomycetes</taxon>
        <taxon>Propionibacteriales</taxon>
        <taxon>Nocardioidaceae</taxon>
        <taxon>Nocardioides</taxon>
    </lineage>
</organism>
<name>A0A4Q5J4Y3_9ACTN</name>
<feature type="signal peptide" evidence="1">
    <location>
        <begin position="1"/>
        <end position="29"/>
    </location>
</feature>
<dbReference type="InterPro" id="IPR036378">
    <property type="entry name" value="FAS1_dom_sf"/>
</dbReference>
<protein>
    <submittedName>
        <fullName evidence="3">Fasciclin domain-containing protein</fullName>
    </submittedName>
</protein>
<dbReference type="AlphaFoldDB" id="A0A4Q5J4Y3"/>